<dbReference type="InterPro" id="IPR013636">
    <property type="entry name" value="ARMH3_C"/>
</dbReference>
<keyword evidence="6" id="KW-1185">Reference proteome</keyword>
<dbReference type="Pfam" id="PF08427">
    <property type="entry name" value="ARMH3_C"/>
    <property type="match status" value="1"/>
</dbReference>
<comment type="subcellular location">
    <subcellularLocation>
        <location evidence="1">Membrane</location>
    </subcellularLocation>
</comment>
<proteinExistence type="predicted"/>
<evidence type="ECO:0000313" key="7">
    <source>
        <dbReference type="RefSeq" id="XP_065648426.1"/>
    </source>
</evidence>
<evidence type="ECO:0000256" key="4">
    <source>
        <dbReference type="ARBA" id="ARBA00023136"/>
    </source>
</evidence>
<dbReference type="GeneID" id="101240473"/>
<organism evidence="6 7">
    <name type="scientific">Hydra vulgaris</name>
    <name type="common">Hydra</name>
    <name type="synonym">Hydra attenuata</name>
    <dbReference type="NCBI Taxonomy" id="6087"/>
    <lineage>
        <taxon>Eukaryota</taxon>
        <taxon>Metazoa</taxon>
        <taxon>Cnidaria</taxon>
        <taxon>Hydrozoa</taxon>
        <taxon>Hydroidolina</taxon>
        <taxon>Anthoathecata</taxon>
        <taxon>Aplanulata</taxon>
        <taxon>Hydridae</taxon>
        <taxon>Hydra</taxon>
    </lineage>
</organism>
<sequence length="675" mass="78004">MSTSKKCLKEKIVLYYDQIFQAGSIIEDNRNIWDEFFLLKVNVVYLEERINNLKPEQLLESKVKINELFLKCVDTLKEDNQIKIVNSLLTLCTLMKCVFRKKFSDFGYDVINILIGFDQAEQITQKLFETSSAFLLGDYSVSLKNLVLKMLLIIVTAVDNVSSNTFLEYLMMFNLFDTLAQVLANPVLRERHGYEAVIMLCILLNYRKNESVNPYLMKLSLLDDELALNGLGLVISNILSTSNRNYYLQKSKELAITSSLLSSLTTFVGSMFVSNEDDLLSVSSENDAVLLALYEAVLTNRSFFTVLSHIMTHEKDINRKIKDETLLIERSVPVPEDKLPDDQSRSIDEEQSRNLMATLLRYSSIAIQDTKTEHGINTARLCMSILSCITEDQYANSFLHDANMTFSVPIYKLNLYHRKVGLEVPLPRPLVCVLLDLMVEFTVTHMMKRFPIHLYQKCVGIIHRCLCYQKKCRIRVQYCWKSVWTSLMHLLKFIVSSESFLIPKYDVFDLCTQVINIFNLFITYGDTFLPTPTAYDDLYYEIIRVHQIFDNLYTMALRYISSESELRVSASKLSSCLVNVRAIIHHFSPKINSWSQKNNKFSLSEEEVLTILRENYDTLTLKLMDGLDSYVKRVASSDFSFFTQMVRSITNRVRSKLDISNLEQRSVLEEFSSIK</sequence>
<keyword evidence="3" id="KW-1133">Transmembrane helix</keyword>
<evidence type="ECO:0000259" key="5">
    <source>
        <dbReference type="SMART" id="SM01158"/>
    </source>
</evidence>
<accession>A0ABM4BHH0</accession>
<gene>
    <name evidence="7" type="primary">LOC101240473</name>
</gene>
<dbReference type="InterPro" id="IPR039868">
    <property type="entry name" value="ARMD3-like"/>
</dbReference>
<dbReference type="PANTHER" id="PTHR13608:SF3">
    <property type="entry name" value="ARMADILLO-LIKE HELICAL DOMAIN-CONTAINING PROTEIN 3"/>
    <property type="match status" value="1"/>
</dbReference>
<feature type="domain" description="Armadillo-like helical" evidence="5">
    <location>
        <begin position="425"/>
        <end position="657"/>
    </location>
</feature>
<dbReference type="RefSeq" id="XP_065648426.1">
    <property type="nucleotide sequence ID" value="XM_065792354.1"/>
</dbReference>
<protein>
    <submittedName>
        <fullName evidence="7">Armadillo-like helical domain-containing protein 3 isoform X2</fullName>
    </submittedName>
</protein>
<name>A0ABM4BHH0_HYDVU</name>
<reference evidence="7" key="1">
    <citation type="submission" date="2025-08" db="UniProtKB">
        <authorList>
            <consortium name="RefSeq"/>
        </authorList>
    </citation>
    <scope>IDENTIFICATION</scope>
</reference>
<dbReference type="Proteomes" id="UP001652625">
    <property type="component" value="Chromosome 03"/>
</dbReference>
<dbReference type="PANTHER" id="PTHR13608">
    <property type="entry name" value="ARMADILLO-LIKE HELICAL DOMAIN-CONTAINING PROTEIN 3"/>
    <property type="match status" value="1"/>
</dbReference>
<keyword evidence="2" id="KW-0812">Transmembrane</keyword>
<dbReference type="SMART" id="SM01158">
    <property type="entry name" value="DUF1741"/>
    <property type="match status" value="1"/>
</dbReference>
<keyword evidence="4" id="KW-0472">Membrane</keyword>
<evidence type="ECO:0000313" key="6">
    <source>
        <dbReference type="Proteomes" id="UP001652625"/>
    </source>
</evidence>
<evidence type="ECO:0000256" key="1">
    <source>
        <dbReference type="ARBA" id="ARBA00004370"/>
    </source>
</evidence>
<evidence type="ECO:0000256" key="3">
    <source>
        <dbReference type="ARBA" id="ARBA00022989"/>
    </source>
</evidence>
<evidence type="ECO:0000256" key="2">
    <source>
        <dbReference type="ARBA" id="ARBA00022692"/>
    </source>
</evidence>